<comment type="similarity">
    <text evidence="1">Belongs to the peptidase S58 family.</text>
</comment>
<dbReference type="PANTHER" id="PTHR36512">
    <property type="entry name" value="D-AMINOPEPTIDASE"/>
    <property type="match status" value="1"/>
</dbReference>
<proteinExistence type="inferred from homology"/>
<dbReference type="InterPro" id="IPR005321">
    <property type="entry name" value="Peptidase_S58_DmpA"/>
</dbReference>
<accession>A0A0G4FGX9</accession>
<sequence>MASFSWLAPSVCIGHTTLKEEQTGGTVFLFQKPLAGAAHLCGCAPATREFAALQPGCSVEKVHGLYLGGGSAFGIDSCAGAIRWLREKGVGVKTHAGPVPVVPGACIFDLPHGKPVPPSQENVYEACCSAVEMPSDGGPRGSVGAGTGAACGKSGPAGFKVGKGGLGAATVDGPVGLKVSAFAVVNAFGDIVTKSSEILCGGTVEKEGKREFCNVQKQVLDGTSVASISLPKEGEEGGGPQRENTTLVTVFTNASMGREGLLKVGKMAVAGLSRSICPALTTVDGDVIFVFSTGDLAGAQVPSPELTVGVMAAEAVAAAVRDGVMHNEG</sequence>
<dbReference type="PhylomeDB" id="A0A0G4FGX9"/>
<evidence type="ECO:0000256" key="1">
    <source>
        <dbReference type="ARBA" id="ARBA00007068"/>
    </source>
</evidence>
<dbReference type="PANTHER" id="PTHR36512:SF3">
    <property type="entry name" value="BLR5678 PROTEIN"/>
    <property type="match status" value="1"/>
</dbReference>
<dbReference type="Pfam" id="PF03576">
    <property type="entry name" value="Peptidase_S58"/>
    <property type="match status" value="1"/>
</dbReference>
<dbReference type="AlphaFoldDB" id="A0A0G4FGX9"/>
<evidence type="ECO:0008006" key="3">
    <source>
        <dbReference type="Google" id="ProtNLM"/>
    </source>
</evidence>
<gene>
    <name evidence="2" type="ORF">Cvel_16962</name>
</gene>
<dbReference type="SUPFAM" id="SSF56266">
    <property type="entry name" value="DmpA/ArgJ-like"/>
    <property type="match status" value="1"/>
</dbReference>
<dbReference type="Gene3D" id="3.60.70.12">
    <property type="entry name" value="L-amino peptidase D-ALA esterase/amidase"/>
    <property type="match status" value="1"/>
</dbReference>
<dbReference type="VEuPathDB" id="CryptoDB:Cvel_16962"/>
<dbReference type="EMBL" id="CDMZ01000365">
    <property type="protein sequence ID" value="CEM12766.1"/>
    <property type="molecule type" value="Genomic_DNA"/>
</dbReference>
<protein>
    <recommendedName>
        <fullName evidence="3">Peptidase S58 DmpA</fullName>
    </recommendedName>
</protein>
<evidence type="ECO:0000313" key="2">
    <source>
        <dbReference type="EMBL" id="CEM12766.1"/>
    </source>
</evidence>
<dbReference type="InterPro" id="IPR016117">
    <property type="entry name" value="ArgJ-like_dom_sf"/>
</dbReference>
<reference evidence="2" key="1">
    <citation type="submission" date="2014-11" db="EMBL/GenBank/DDBJ databases">
        <authorList>
            <person name="Otto D Thomas"/>
            <person name="Naeem Raeece"/>
        </authorList>
    </citation>
    <scope>NUCLEOTIDE SEQUENCE</scope>
</reference>
<organism evidence="2">
    <name type="scientific">Chromera velia CCMP2878</name>
    <dbReference type="NCBI Taxonomy" id="1169474"/>
    <lineage>
        <taxon>Eukaryota</taxon>
        <taxon>Sar</taxon>
        <taxon>Alveolata</taxon>
        <taxon>Colpodellida</taxon>
        <taxon>Chromeraceae</taxon>
        <taxon>Chromera</taxon>
    </lineage>
</organism>
<dbReference type="GO" id="GO:0004177">
    <property type="term" value="F:aminopeptidase activity"/>
    <property type="evidence" value="ECO:0007669"/>
    <property type="project" value="TreeGrafter"/>
</dbReference>
<name>A0A0G4FGX9_9ALVE</name>